<dbReference type="EMBL" id="AKVJ01000017">
    <property type="protein sequence ID" value="EIW19546.1"/>
    <property type="molecule type" value="Genomic_DNA"/>
</dbReference>
<dbReference type="RefSeq" id="WP_007932414.1">
    <property type="nucleotide sequence ID" value="NZ_AKVJ01000017.1"/>
</dbReference>
<feature type="transmembrane region" description="Helical" evidence="1">
    <location>
        <begin position="16"/>
        <end position="35"/>
    </location>
</feature>
<sequence>MENYELADRVKKSSNIAWALGGFGIVFTIVSLWVVDTVHKLYISFG</sequence>
<keyword evidence="1" id="KW-0812">Transmembrane</keyword>
<reference evidence="2 3" key="1">
    <citation type="journal article" date="2012" name="J. Bacteriol.">
        <title>Draft Genome Sequences for Two Metal-Reducing Pelosinus fermentans Strains Isolated from a Cr(VI)-Contaminated Site and for Type Strain R7.</title>
        <authorList>
            <person name="Brown S.D."/>
            <person name="Podar M."/>
            <person name="Klingeman D.M."/>
            <person name="Johnson C.M."/>
            <person name="Yang Z.K."/>
            <person name="Utturkar S.M."/>
            <person name="Land M.L."/>
            <person name="Mosher J.J."/>
            <person name="Hurt R.A.Jr."/>
            <person name="Phelps T.J."/>
            <person name="Palumbo A.V."/>
            <person name="Arkin A.P."/>
            <person name="Hazen T.C."/>
            <person name="Elias D.A."/>
        </authorList>
    </citation>
    <scope>NUCLEOTIDE SEQUENCE [LARGE SCALE GENOMIC DNA]</scope>
    <source>
        <strain evidence="2 3">B4</strain>
    </source>
</reference>
<evidence type="ECO:0000313" key="3">
    <source>
        <dbReference type="Proteomes" id="UP000004324"/>
    </source>
</evidence>
<dbReference type="PATRIC" id="fig|1149862.3.peg.1277"/>
<dbReference type="Proteomes" id="UP000004324">
    <property type="component" value="Unassembled WGS sequence"/>
</dbReference>
<keyword evidence="3" id="KW-1185">Reference proteome</keyword>
<evidence type="ECO:0000256" key="1">
    <source>
        <dbReference type="SAM" id="Phobius"/>
    </source>
</evidence>
<dbReference type="AlphaFoldDB" id="I9LGQ1"/>
<name>I9LGQ1_9FIRM</name>
<comment type="caution">
    <text evidence="2">The sequence shown here is derived from an EMBL/GenBank/DDBJ whole genome shotgun (WGS) entry which is preliminary data.</text>
</comment>
<proteinExistence type="predicted"/>
<evidence type="ECO:0000313" key="2">
    <source>
        <dbReference type="EMBL" id="EIW19546.1"/>
    </source>
</evidence>
<accession>I9LGQ1</accession>
<gene>
    <name evidence="2" type="ORF">FB4_2729</name>
</gene>
<organism evidence="2 3">
    <name type="scientific">Pelosinus fermentans B4</name>
    <dbReference type="NCBI Taxonomy" id="1149862"/>
    <lineage>
        <taxon>Bacteria</taxon>
        <taxon>Bacillati</taxon>
        <taxon>Bacillota</taxon>
        <taxon>Negativicutes</taxon>
        <taxon>Selenomonadales</taxon>
        <taxon>Sporomusaceae</taxon>
        <taxon>Pelosinus</taxon>
    </lineage>
</organism>
<protein>
    <submittedName>
        <fullName evidence="2">Uncharacterized protein</fullName>
    </submittedName>
</protein>
<keyword evidence="1" id="KW-0472">Membrane</keyword>
<keyword evidence="1" id="KW-1133">Transmembrane helix</keyword>